<reference evidence="3 4" key="1">
    <citation type="submission" date="2020-05" db="EMBL/GenBank/DDBJ databases">
        <title>Draft genome of xy-202 and genomic insight in genome of the genus Peptostreptococcus.</title>
        <authorList>
            <person name="Zhang Z."/>
        </authorList>
    </citation>
    <scope>NUCLEOTIDE SEQUENCE [LARGE SCALE GENOMIC DNA]</scope>
    <source>
        <strain evidence="3 4">DSM 27025</strain>
    </source>
</reference>
<dbReference type="EMBL" id="JABGBW010000003">
    <property type="protein sequence ID" value="MBC2576269.1"/>
    <property type="molecule type" value="Genomic_DNA"/>
</dbReference>
<keyword evidence="2" id="KW-0808">Transferase</keyword>
<evidence type="ECO:0000256" key="2">
    <source>
        <dbReference type="ARBA" id="ARBA00022679"/>
    </source>
</evidence>
<sequence length="268" mass="30797">MSTEILLNGVENTLYIPLVARIYVSEKFPEFFYDEKALSLKQHIPTDNIKDNTTEYFHMASVCRQQTIDKKIIKFLEENNQSNVVFLGAGLETAYNRINNTESNFYQVDLPDVIDIRKRVLGNADNEKLISGDMFAFDWIKEIDTSLPTMIVVSGVYQYFDESKVIEMIKKMKSLISKGELIFDATNSTGLKLANKYVRKTGNTDAKMYFSVDDPKTLANITNTKLMDVDGFFDGALKHCDGLKLKTRIYMYFADKLHRTLVIHLKFN</sequence>
<evidence type="ECO:0000313" key="4">
    <source>
        <dbReference type="Proteomes" id="UP000713904"/>
    </source>
</evidence>
<dbReference type="GO" id="GO:0008168">
    <property type="term" value="F:methyltransferase activity"/>
    <property type="evidence" value="ECO:0007669"/>
    <property type="project" value="UniProtKB-KW"/>
</dbReference>
<dbReference type="PIRSF" id="PIRSF028177">
    <property type="entry name" value="Polyketide_synth_Omtfrase_TcmP"/>
    <property type="match status" value="1"/>
</dbReference>
<dbReference type="SUPFAM" id="SSF53335">
    <property type="entry name" value="S-adenosyl-L-methionine-dependent methyltransferases"/>
    <property type="match status" value="1"/>
</dbReference>
<dbReference type="Gene3D" id="3.40.50.150">
    <property type="entry name" value="Vaccinia Virus protein VP39"/>
    <property type="match status" value="1"/>
</dbReference>
<dbReference type="InterPro" id="IPR029063">
    <property type="entry name" value="SAM-dependent_MTases_sf"/>
</dbReference>
<proteinExistence type="predicted"/>
<gene>
    <name evidence="3" type="ORF">HLB29_06175</name>
</gene>
<protein>
    <submittedName>
        <fullName evidence="3">Class I SAM-dependent methyltransferase</fullName>
    </submittedName>
</protein>
<keyword evidence="1 3" id="KW-0489">Methyltransferase</keyword>
<dbReference type="GO" id="GO:0032259">
    <property type="term" value="P:methylation"/>
    <property type="evidence" value="ECO:0007669"/>
    <property type="project" value="UniProtKB-KW"/>
</dbReference>
<name>A0ABR6TLI3_9FIRM</name>
<organism evidence="3 4">
    <name type="scientific">Peptostreptococcus canis</name>
    <dbReference type="NCBI Taxonomy" id="1159213"/>
    <lineage>
        <taxon>Bacteria</taxon>
        <taxon>Bacillati</taxon>
        <taxon>Bacillota</taxon>
        <taxon>Clostridia</taxon>
        <taxon>Peptostreptococcales</taxon>
        <taxon>Peptostreptococcaceae</taxon>
        <taxon>Peptostreptococcus</taxon>
    </lineage>
</organism>
<evidence type="ECO:0000313" key="3">
    <source>
        <dbReference type="EMBL" id="MBC2576269.1"/>
    </source>
</evidence>
<keyword evidence="4" id="KW-1185">Reference proteome</keyword>
<evidence type="ECO:0000256" key="1">
    <source>
        <dbReference type="ARBA" id="ARBA00022603"/>
    </source>
</evidence>
<dbReference type="InterPro" id="IPR016874">
    <property type="entry name" value="TcmP-like"/>
</dbReference>
<dbReference type="Proteomes" id="UP000713904">
    <property type="component" value="Unassembled WGS sequence"/>
</dbReference>
<dbReference type="PANTHER" id="PTHR43619">
    <property type="entry name" value="S-ADENOSYL-L-METHIONINE-DEPENDENT METHYLTRANSFERASE YKTD-RELATED"/>
    <property type="match status" value="1"/>
</dbReference>
<dbReference type="PANTHER" id="PTHR43619:SF2">
    <property type="entry name" value="S-ADENOSYL-L-METHIONINE-DEPENDENT METHYLTRANSFERASES SUPERFAMILY PROTEIN"/>
    <property type="match status" value="1"/>
</dbReference>
<accession>A0ABR6TLI3</accession>
<dbReference type="RefSeq" id="WP_185624283.1">
    <property type="nucleotide sequence ID" value="NZ_JABGBW010000003.1"/>
</dbReference>
<dbReference type="Pfam" id="PF04072">
    <property type="entry name" value="LCM"/>
    <property type="match status" value="1"/>
</dbReference>
<comment type="caution">
    <text evidence="3">The sequence shown here is derived from an EMBL/GenBank/DDBJ whole genome shotgun (WGS) entry which is preliminary data.</text>
</comment>
<dbReference type="InterPro" id="IPR007213">
    <property type="entry name" value="Ppm1/Ppm2/Tcmp"/>
</dbReference>